<comment type="similarity">
    <text evidence="2">Belongs to the bacterial solute-binding protein SsuA/TauA family.</text>
</comment>
<dbReference type="GO" id="GO:0042597">
    <property type="term" value="C:periplasmic space"/>
    <property type="evidence" value="ECO:0007669"/>
    <property type="project" value="UniProtKB-SubCell"/>
</dbReference>
<evidence type="ECO:0000313" key="6">
    <source>
        <dbReference type="EMBL" id="MBB4144953.1"/>
    </source>
</evidence>
<dbReference type="EMBL" id="JACIEC010000005">
    <property type="protein sequence ID" value="MBB4144953.1"/>
    <property type="molecule type" value="Genomic_DNA"/>
</dbReference>
<feature type="signal peptide" evidence="4">
    <location>
        <begin position="1"/>
        <end position="22"/>
    </location>
</feature>
<name>A0A7W6LKD6_9HYPH</name>
<keyword evidence="7" id="KW-1185">Reference proteome</keyword>
<evidence type="ECO:0000259" key="5">
    <source>
        <dbReference type="Pfam" id="PF09084"/>
    </source>
</evidence>
<dbReference type="InterPro" id="IPR015168">
    <property type="entry name" value="SsuA/THI5"/>
</dbReference>
<organism evidence="6 7">
    <name type="scientific">Rhizobium rhizoryzae</name>
    <dbReference type="NCBI Taxonomy" id="451876"/>
    <lineage>
        <taxon>Bacteria</taxon>
        <taxon>Pseudomonadati</taxon>
        <taxon>Pseudomonadota</taxon>
        <taxon>Alphaproteobacteria</taxon>
        <taxon>Hyphomicrobiales</taxon>
        <taxon>Rhizobiaceae</taxon>
        <taxon>Rhizobium/Agrobacterium group</taxon>
        <taxon>Rhizobium</taxon>
    </lineage>
</organism>
<sequence length="315" mass="33076">MMKFLRGIAASMLLAFATTVHADEAKTDVKLLYTAASPFVAVYVAKEQGFFDKNGVRVELQLAQNGSVLLAGILSNSAQVGLPTPTVILQAINNGMDLRVFAATNIFPDSTAASLIVGTDSGIRKAADLSGKKVGVPGIGGLLDVVMRKWVDENGGDSGKMNIVEVILPQTGDALRSKQVDAVTSVDPFASRAVESGAGTILGSYMSVIEPGSPAALLTTTGEWASSHPEAIAGMQRALEEAAAFIATHPGEARAAIAKYTSLPLPVLANIPMPNLTNLRLDPNKSLGFWQKIALEQGLITEPVDLTKVVIPFRP</sequence>
<reference evidence="6 7" key="1">
    <citation type="submission" date="2020-08" db="EMBL/GenBank/DDBJ databases">
        <title>Genomic Encyclopedia of Type Strains, Phase IV (KMG-IV): sequencing the most valuable type-strain genomes for metagenomic binning, comparative biology and taxonomic classification.</title>
        <authorList>
            <person name="Goeker M."/>
        </authorList>
    </citation>
    <scope>NUCLEOTIDE SEQUENCE [LARGE SCALE GENOMIC DNA]</scope>
    <source>
        <strain evidence="6 7">DSM 29514</strain>
    </source>
</reference>
<protein>
    <submittedName>
        <fullName evidence="6">NitT/TauT family transport system substrate-binding protein</fullName>
    </submittedName>
</protein>
<evidence type="ECO:0000256" key="1">
    <source>
        <dbReference type="ARBA" id="ARBA00004418"/>
    </source>
</evidence>
<accession>A0A7W6LKD6</accession>
<proteinExistence type="inferred from homology"/>
<gene>
    <name evidence="6" type="ORF">GGQ72_003515</name>
</gene>
<evidence type="ECO:0000256" key="3">
    <source>
        <dbReference type="ARBA" id="ARBA00022729"/>
    </source>
</evidence>
<dbReference type="Pfam" id="PF09084">
    <property type="entry name" value="NMT1"/>
    <property type="match status" value="1"/>
</dbReference>
<evidence type="ECO:0000256" key="2">
    <source>
        <dbReference type="ARBA" id="ARBA00010742"/>
    </source>
</evidence>
<dbReference type="PANTHER" id="PTHR30024">
    <property type="entry name" value="ALIPHATIC SULFONATES-BINDING PROTEIN-RELATED"/>
    <property type="match status" value="1"/>
</dbReference>
<evidence type="ECO:0000313" key="7">
    <source>
        <dbReference type="Proteomes" id="UP000519897"/>
    </source>
</evidence>
<dbReference type="SUPFAM" id="SSF53850">
    <property type="entry name" value="Periplasmic binding protein-like II"/>
    <property type="match status" value="1"/>
</dbReference>
<dbReference type="RefSeq" id="WP_165130834.1">
    <property type="nucleotide sequence ID" value="NZ_CP049249.1"/>
</dbReference>
<comment type="caution">
    <text evidence="6">The sequence shown here is derived from an EMBL/GenBank/DDBJ whole genome shotgun (WGS) entry which is preliminary data.</text>
</comment>
<feature type="chain" id="PRO_5030943138" evidence="4">
    <location>
        <begin position="23"/>
        <end position="315"/>
    </location>
</feature>
<dbReference type="Gene3D" id="3.40.190.10">
    <property type="entry name" value="Periplasmic binding protein-like II"/>
    <property type="match status" value="2"/>
</dbReference>
<comment type="subcellular location">
    <subcellularLocation>
        <location evidence="1">Periplasm</location>
    </subcellularLocation>
</comment>
<dbReference type="PANTHER" id="PTHR30024:SF47">
    <property type="entry name" value="TAURINE-BINDING PERIPLASMIC PROTEIN"/>
    <property type="match status" value="1"/>
</dbReference>
<feature type="domain" description="SsuA/THI5-like" evidence="5">
    <location>
        <begin position="39"/>
        <end position="253"/>
    </location>
</feature>
<keyword evidence="3 4" id="KW-0732">Signal</keyword>
<dbReference type="Proteomes" id="UP000519897">
    <property type="component" value="Unassembled WGS sequence"/>
</dbReference>
<dbReference type="AlphaFoldDB" id="A0A7W6LKD6"/>
<evidence type="ECO:0000256" key="4">
    <source>
        <dbReference type="SAM" id="SignalP"/>
    </source>
</evidence>